<gene>
    <name evidence="1" type="ORF">KPSA1_00628</name>
</gene>
<accession>A0A2V0Q5C1</accession>
<organism evidence="1 2">
    <name type="scientific">Pseudomonas syringae pv. actinidiae</name>
    <dbReference type="NCBI Taxonomy" id="103796"/>
    <lineage>
        <taxon>Bacteria</taxon>
        <taxon>Pseudomonadati</taxon>
        <taxon>Pseudomonadota</taxon>
        <taxon>Gammaproteobacteria</taxon>
        <taxon>Pseudomonadales</taxon>
        <taxon>Pseudomonadaceae</taxon>
        <taxon>Pseudomonas</taxon>
        <taxon>Pseudomonas syringae</taxon>
    </lineage>
</organism>
<comment type="caution">
    <text evidence="1">The sequence shown here is derived from an EMBL/GenBank/DDBJ whole genome shotgun (WGS) entry which is preliminary data.</text>
</comment>
<dbReference type="AlphaFoldDB" id="A0A2V0Q5C1"/>
<evidence type="ECO:0000313" key="2">
    <source>
        <dbReference type="Proteomes" id="UP000247480"/>
    </source>
</evidence>
<dbReference type="EMBL" id="BGJZ01000022">
    <property type="protein sequence ID" value="GBH07277.1"/>
    <property type="molecule type" value="Genomic_DNA"/>
</dbReference>
<sequence length="187" mass="21787">MKRIERDFVTLFNYLWYKDFPVTETAGLANRANWTIHMGLVVRQCASLLGARALFESGGRTDAVVQYSDNDVLTFVEWEWKRAHTDINEIEKLRKKANQAAFQTFIGYSRIEDVQEALDKTLSTWASAENPLIYFLVTYDVVKGSRHFNELVTYQFTKNRYKKIRSQPALPWMVNRKKFINAGGFRG</sequence>
<name>A0A2V0Q5C1_PSESF</name>
<keyword evidence="1" id="KW-0675">Receptor</keyword>
<dbReference type="Proteomes" id="UP000247480">
    <property type="component" value="Unassembled WGS sequence"/>
</dbReference>
<proteinExistence type="predicted"/>
<dbReference type="RefSeq" id="WP_019334593.1">
    <property type="nucleotide sequence ID" value="NZ_AP019411.1"/>
</dbReference>
<evidence type="ECO:0000313" key="1">
    <source>
        <dbReference type="EMBL" id="GBH07277.1"/>
    </source>
</evidence>
<reference evidence="1 2" key="1">
    <citation type="submission" date="2018-04" db="EMBL/GenBank/DDBJ databases">
        <title>Draft genome sequence of Pseudomonas syringae pv. actinidiae biovar 1 strains isolated from kiwifruit in Kagawa prefecture.</title>
        <authorList>
            <person name="Tabuchi M."/>
            <person name="Saito M."/>
            <person name="Fujiwara S."/>
            <person name="Sasa N."/>
            <person name="Akimitsu K."/>
            <person name="Gomi K."/>
            <person name="Konishi-Sugita S."/>
            <person name="Hamano K."/>
            <person name="Kataoka I."/>
        </authorList>
    </citation>
    <scope>NUCLEOTIDE SEQUENCE [LARGE SCALE GENOMIC DNA]</scope>
    <source>
        <strain evidence="1 2">MAFF212206</strain>
    </source>
</reference>
<protein>
    <submittedName>
        <fullName evidence="1">Chemotaxis receptor glutamine deamidase CheD</fullName>
    </submittedName>
</protein>